<accession>A0A0P1IK59</accession>
<dbReference type="GO" id="GO:0005737">
    <property type="term" value="C:cytoplasm"/>
    <property type="evidence" value="ECO:0007669"/>
    <property type="project" value="TreeGrafter"/>
</dbReference>
<dbReference type="RefSeq" id="WP_058281951.1">
    <property type="nucleotide sequence ID" value="NZ_CYUD01000006.1"/>
</dbReference>
<dbReference type="Proteomes" id="UP000051260">
    <property type="component" value="Unassembled WGS sequence"/>
</dbReference>
<name>A0A0P1IK59_9RHOB</name>
<keyword evidence="1" id="KW-0378">Hydrolase</keyword>
<evidence type="ECO:0000313" key="2">
    <source>
        <dbReference type="Proteomes" id="UP000051260"/>
    </source>
</evidence>
<dbReference type="STRING" id="1715692.RUE5091_02231"/>
<dbReference type="InterPro" id="IPR050275">
    <property type="entry name" value="PGM_Phosphatase"/>
</dbReference>
<dbReference type="AlphaFoldDB" id="A0A0P1IK59"/>
<keyword evidence="2" id="KW-1185">Reference proteome</keyword>
<evidence type="ECO:0000313" key="1">
    <source>
        <dbReference type="EMBL" id="CUK01261.1"/>
    </source>
</evidence>
<dbReference type="OrthoDB" id="8347407at2"/>
<dbReference type="Pfam" id="PF00300">
    <property type="entry name" value="His_Phos_1"/>
    <property type="match status" value="1"/>
</dbReference>
<dbReference type="Gene3D" id="3.40.50.1240">
    <property type="entry name" value="Phosphoglycerate mutase-like"/>
    <property type="match status" value="1"/>
</dbReference>
<gene>
    <name evidence="1" type="primary">cobC</name>
    <name evidence="1" type="ORF">RUE5091_02231</name>
</gene>
<dbReference type="InterPro" id="IPR013078">
    <property type="entry name" value="His_Pase_superF_clade-1"/>
</dbReference>
<dbReference type="GO" id="GO:0043755">
    <property type="term" value="F:alpha-ribazole phosphatase activity"/>
    <property type="evidence" value="ECO:0007669"/>
    <property type="project" value="UniProtKB-EC"/>
</dbReference>
<sequence>MTRLHLVRHGPTHAKTIVGWSDVPADLGDHAAIARLHDHLPAKALVVSSDLLRAADTASAIQGKRRRLPHHSDLREIHFGAWEMRNFKEIEAEDPDLAFAYWDNPGDVRPPQGESWNEVRARVDAVVDQFVADHTGQDLIIVAHFGVILTQVQRALDVDAQEAFSHRIDNLSVTDITHHGGHWSVGRINHCP</sequence>
<dbReference type="SMART" id="SM00855">
    <property type="entry name" value="PGAM"/>
    <property type="match status" value="1"/>
</dbReference>
<dbReference type="InterPro" id="IPR029033">
    <property type="entry name" value="His_PPase_superfam"/>
</dbReference>
<protein>
    <submittedName>
        <fullName evidence="1">Alpha-ribazole phosphatase</fullName>
        <ecNumber evidence="1">3.1.3.73</ecNumber>
    </submittedName>
</protein>
<dbReference type="SUPFAM" id="SSF53254">
    <property type="entry name" value="Phosphoglycerate mutase-like"/>
    <property type="match status" value="1"/>
</dbReference>
<dbReference type="EMBL" id="CYUD01000006">
    <property type="protein sequence ID" value="CUK01261.1"/>
    <property type="molecule type" value="Genomic_DNA"/>
</dbReference>
<reference evidence="2" key="1">
    <citation type="submission" date="2015-09" db="EMBL/GenBank/DDBJ databases">
        <authorList>
            <person name="Rodrigo-Torres L."/>
            <person name="Arahal D.R."/>
        </authorList>
    </citation>
    <scope>NUCLEOTIDE SEQUENCE [LARGE SCALE GENOMIC DNA]</scope>
    <source>
        <strain evidence="2">CECT 5091</strain>
    </source>
</reference>
<dbReference type="PANTHER" id="PTHR48100:SF1">
    <property type="entry name" value="HISTIDINE PHOSPHATASE FAMILY PROTEIN-RELATED"/>
    <property type="match status" value="1"/>
</dbReference>
<dbReference type="EC" id="3.1.3.73" evidence="1"/>
<organism evidence="1 2">
    <name type="scientific">Ruegeria denitrificans</name>
    <dbReference type="NCBI Taxonomy" id="1715692"/>
    <lineage>
        <taxon>Bacteria</taxon>
        <taxon>Pseudomonadati</taxon>
        <taxon>Pseudomonadota</taxon>
        <taxon>Alphaproteobacteria</taxon>
        <taxon>Rhodobacterales</taxon>
        <taxon>Roseobacteraceae</taxon>
        <taxon>Ruegeria</taxon>
    </lineage>
</organism>
<dbReference type="PANTHER" id="PTHR48100">
    <property type="entry name" value="BROAD-SPECIFICITY PHOSPHATASE YOR283W-RELATED"/>
    <property type="match status" value="1"/>
</dbReference>
<proteinExistence type="predicted"/>
<dbReference type="CDD" id="cd07067">
    <property type="entry name" value="HP_PGM_like"/>
    <property type="match status" value="1"/>
</dbReference>